<feature type="compositionally biased region" description="Basic and acidic residues" evidence="2">
    <location>
        <begin position="137"/>
        <end position="146"/>
    </location>
</feature>
<dbReference type="Proteomes" id="UP000317778">
    <property type="component" value="Unassembled WGS sequence"/>
</dbReference>
<reference evidence="3 4" key="1">
    <citation type="submission" date="2017-06" db="EMBL/GenBank/DDBJ databases">
        <title>Novel microbial phyla capable of carbon fixation and sulfur reduction in deep-sea sediments.</title>
        <authorList>
            <person name="Huang J."/>
            <person name="Baker B."/>
            <person name="Wang Y."/>
        </authorList>
    </citation>
    <scope>NUCLEOTIDE SEQUENCE [LARGE SCALE GENOMIC DNA]</scope>
    <source>
        <strain evidence="3">B3_TA06</strain>
    </source>
</reference>
<organism evidence="3 4">
    <name type="scientific">candidate division TA06 bacterium B3_TA06</name>
    <dbReference type="NCBI Taxonomy" id="2012487"/>
    <lineage>
        <taxon>Bacteria</taxon>
        <taxon>Bacteria division TA06</taxon>
    </lineage>
</organism>
<name>A0A532V7D8_UNCT6</name>
<dbReference type="EMBL" id="NJBO01000006">
    <property type="protein sequence ID" value="TKJ43099.1"/>
    <property type="molecule type" value="Genomic_DNA"/>
</dbReference>
<accession>A0A532V7D8</accession>
<evidence type="ECO:0000256" key="1">
    <source>
        <dbReference type="SAM" id="Coils"/>
    </source>
</evidence>
<dbReference type="Gene3D" id="2.180.10.10">
    <property type="entry name" value="RHS repeat-associated core"/>
    <property type="match status" value="1"/>
</dbReference>
<sequence length="341" mass="40308">MANKYDHDKGYTEYLELAKNQEELEGRVAKLLEERRKLKEKADKHLERARQAVNFDLIKTAAHEFQVEILNEITKAVIESNNLEKAVKLIDHLETHLEARLRLSPKREDEATRKKTPPTVSPAIAARKKPQPTKKPARLEPRRPREQAAYPPPPPSEGAGGKMIERRTILNDRLHEICRYEYDNDRLTRMIFLDPNGNPLRTHQLIYNKDGTLVQEIHIDRAGITLQVCDREFNKQDKIAKEIVRNPHNEVLHTVDFKYDRHARLTKKEWRDSRHKRTKSWEYRYEKDAADPAKIIWRDERNKPYGFVELRYDDKGHIIEETSKDRTGDLIRSITYQYFYG</sequence>
<evidence type="ECO:0000256" key="2">
    <source>
        <dbReference type="SAM" id="MobiDB-lite"/>
    </source>
</evidence>
<feature type="compositionally biased region" description="Basic residues" evidence="2">
    <location>
        <begin position="126"/>
        <end position="136"/>
    </location>
</feature>
<feature type="compositionally biased region" description="Basic and acidic residues" evidence="2">
    <location>
        <begin position="104"/>
        <end position="113"/>
    </location>
</feature>
<evidence type="ECO:0000313" key="3">
    <source>
        <dbReference type="EMBL" id="TKJ43099.1"/>
    </source>
</evidence>
<feature type="coiled-coil region" evidence="1">
    <location>
        <begin position="14"/>
        <end position="52"/>
    </location>
</feature>
<evidence type="ECO:0000313" key="4">
    <source>
        <dbReference type="Proteomes" id="UP000317778"/>
    </source>
</evidence>
<protein>
    <submittedName>
        <fullName evidence="3">Uncharacterized protein</fullName>
    </submittedName>
</protein>
<dbReference type="AlphaFoldDB" id="A0A532V7D8"/>
<keyword evidence="1" id="KW-0175">Coiled coil</keyword>
<gene>
    <name evidence="3" type="ORF">CEE36_04950</name>
</gene>
<proteinExistence type="predicted"/>
<comment type="caution">
    <text evidence="3">The sequence shown here is derived from an EMBL/GenBank/DDBJ whole genome shotgun (WGS) entry which is preliminary data.</text>
</comment>
<feature type="region of interest" description="Disordered" evidence="2">
    <location>
        <begin position="104"/>
        <end position="164"/>
    </location>
</feature>